<protein>
    <submittedName>
        <fullName evidence="7">Alcohol dehydrogenase</fullName>
    </submittedName>
</protein>
<dbReference type="PROSITE" id="PS00059">
    <property type="entry name" value="ADH_ZINC"/>
    <property type="match status" value="1"/>
</dbReference>
<evidence type="ECO:0000256" key="1">
    <source>
        <dbReference type="ARBA" id="ARBA00001947"/>
    </source>
</evidence>
<dbReference type="Gene3D" id="3.90.180.10">
    <property type="entry name" value="Medium-chain alcohol dehydrogenases, catalytic domain"/>
    <property type="match status" value="1"/>
</dbReference>
<reference evidence="7 8" key="1">
    <citation type="submission" date="2021-03" db="EMBL/GenBank/DDBJ databases">
        <title>Whole genome shotgun sequence of Actinoplanes toevensis NBRC 105298.</title>
        <authorList>
            <person name="Komaki H."/>
            <person name="Tamura T."/>
        </authorList>
    </citation>
    <scope>NUCLEOTIDE SEQUENCE [LARGE SCALE GENOMIC DNA]</scope>
    <source>
        <strain evidence="7 8">NBRC 105298</strain>
    </source>
</reference>
<dbReference type="Gene3D" id="3.40.50.720">
    <property type="entry name" value="NAD(P)-binding Rossmann-like Domain"/>
    <property type="match status" value="1"/>
</dbReference>
<comment type="caution">
    <text evidence="7">The sequence shown here is derived from an EMBL/GenBank/DDBJ whole genome shotgun (WGS) entry which is preliminary data.</text>
</comment>
<dbReference type="InterPro" id="IPR013154">
    <property type="entry name" value="ADH-like_N"/>
</dbReference>
<evidence type="ECO:0000256" key="3">
    <source>
        <dbReference type="ARBA" id="ARBA00022833"/>
    </source>
</evidence>
<evidence type="ECO:0000256" key="5">
    <source>
        <dbReference type="RuleBase" id="RU361277"/>
    </source>
</evidence>
<dbReference type="EMBL" id="BOQN01000062">
    <property type="protein sequence ID" value="GIM93000.1"/>
    <property type="molecule type" value="Genomic_DNA"/>
</dbReference>
<dbReference type="Proteomes" id="UP000677082">
    <property type="component" value="Unassembled WGS sequence"/>
</dbReference>
<keyword evidence="3 5" id="KW-0862">Zinc</keyword>
<evidence type="ECO:0000256" key="2">
    <source>
        <dbReference type="ARBA" id="ARBA00022723"/>
    </source>
</evidence>
<dbReference type="InterPro" id="IPR036291">
    <property type="entry name" value="NAD(P)-bd_dom_sf"/>
</dbReference>
<name>A0A919TCF2_9ACTN</name>
<evidence type="ECO:0000256" key="4">
    <source>
        <dbReference type="ARBA" id="ARBA00023002"/>
    </source>
</evidence>
<sequence length="337" mass="34996">MSSPTRTMPAVLFTSGRRTVLAEHPEPEPTPGKVLVDVDLTGICGSDLHAADLEVYTAGHILGHEVAGRVRSVGEGVSGWRPGMRVAINPNGNICGTCRWCRAGQFNHCVRATQETAVGMQQDGGLAPRLLLAASTLRVIPEEMGRVEAAWVEPAATALRAVRLAGDVGGRTILVTGGGPIGQLVIRLLRQAGAGRIVLSEPSPERRRFGAASGADEVLSPAEMPEGLAVDAVIECSGNAGATRQAVGALEPRGTLVVVGAGPGSGLDPATILFKELVVRGSFTYVSEFDDVIPMLADNRLPVADLTTEVVPLSGALDAIASLRQASTMKVLVDPAL</sequence>
<keyword evidence="8" id="KW-1185">Reference proteome</keyword>
<dbReference type="SUPFAM" id="SSF51735">
    <property type="entry name" value="NAD(P)-binding Rossmann-fold domains"/>
    <property type="match status" value="1"/>
</dbReference>
<dbReference type="SMART" id="SM00829">
    <property type="entry name" value="PKS_ER"/>
    <property type="match status" value="1"/>
</dbReference>
<evidence type="ECO:0000313" key="8">
    <source>
        <dbReference type="Proteomes" id="UP000677082"/>
    </source>
</evidence>
<gene>
    <name evidence="7" type="ORF">Ato02nite_047930</name>
</gene>
<dbReference type="InterPro" id="IPR013149">
    <property type="entry name" value="ADH-like_C"/>
</dbReference>
<comment type="similarity">
    <text evidence="5">Belongs to the zinc-containing alcohol dehydrogenase family.</text>
</comment>
<dbReference type="GO" id="GO:0008270">
    <property type="term" value="F:zinc ion binding"/>
    <property type="evidence" value="ECO:0007669"/>
    <property type="project" value="InterPro"/>
</dbReference>
<dbReference type="SUPFAM" id="SSF50129">
    <property type="entry name" value="GroES-like"/>
    <property type="match status" value="1"/>
</dbReference>
<dbReference type="AlphaFoldDB" id="A0A919TCF2"/>
<feature type="domain" description="Enoyl reductase (ER)" evidence="6">
    <location>
        <begin position="16"/>
        <end position="333"/>
    </location>
</feature>
<evidence type="ECO:0000313" key="7">
    <source>
        <dbReference type="EMBL" id="GIM93000.1"/>
    </source>
</evidence>
<proteinExistence type="inferred from homology"/>
<dbReference type="Pfam" id="PF00107">
    <property type="entry name" value="ADH_zinc_N"/>
    <property type="match status" value="1"/>
</dbReference>
<dbReference type="PANTHER" id="PTHR43401">
    <property type="entry name" value="L-THREONINE 3-DEHYDROGENASE"/>
    <property type="match status" value="1"/>
</dbReference>
<dbReference type="InterPro" id="IPR002328">
    <property type="entry name" value="ADH_Zn_CS"/>
</dbReference>
<dbReference type="Pfam" id="PF08240">
    <property type="entry name" value="ADH_N"/>
    <property type="match status" value="1"/>
</dbReference>
<keyword evidence="2 5" id="KW-0479">Metal-binding</keyword>
<dbReference type="InterPro" id="IPR050129">
    <property type="entry name" value="Zn_alcohol_dh"/>
</dbReference>
<dbReference type="PANTHER" id="PTHR43401:SF2">
    <property type="entry name" value="L-THREONINE 3-DEHYDROGENASE"/>
    <property type="match status" value="1"/>
</dbReference>
<accession>A0A919TCF2</accession>
<dbReference type="GO" id="GO:0016491">
    <property type="term" value="F:oxidoreductase activity"/>
    <property type="evidence" value="ECO:0007669"/>
    <property type="project" value="UniProtKB-KW"/>
</dbReference>
<evidence type="ECO:0000259" key="6">
    <source>
        <dbReference type="SMART" id="SM00829"/>
    </source>
</evidence>
<dbReference type="InterPro" id="IPR020843">
    <property type="entry name" value="ER"/>
</dbReference>
<keyword evidence="4" id="KW-0560">Oxidoreductase</keyword>
<organism evidence="7 8">
    <name type="scientific">Paractinoplanes toevensis</name>
    <dbReference type="NCBI Taxonomy" id="571911"/>
    <lineage>
        <taxon>Bacteria</taxon>
        <taxon>Bacillati</taxon>
        <taxon>Actinomycetota</taxon>
        <taxon>Actinomycetes</taxon>
        <taxon>Micromonosporales</taxon>
        <taxon>Micromonosporaceae</taxon>
        <taxon>Paractinoplanes</taxon>
    </lineage>
</organism>
<dbReference type="InterPro" id="IPR011032">
    <property type="entry name" value="GroES-like_sf"/>
</dbReference>
<comment type="cofactor">
    <cofactor evidence="1 5">
        <name>Zn(2+)</name>
        <dbReference type="ChEBI" id="CHEBI:29105"/>
    </cofactor>
</comment>